<organism evidence="2 3">
    <name type="scientific">Cinchona calisaya</name>
    <dbReference type="NCBI Taxonomy" id="153742"/>
    <lineage>
        <taxon>Eukaryota</taxon>
        <taxon>Viridiplantae</taxon>
        <taxon>Streptophyta</taxon>
        <taxon>Embryophyta</taxon>
        <taxon>Tracheophyta</taxon>
        <taxon>Spermatophyta</taxon>
        <taxon>Magnoliopsida</taxon>
        <taxon>eudicotyledons</taxon>
        <taxon>Gunneridae</taxon>
        <taxon>Pentapetalae</taxon>
        <taxon>asterids</taxon>
        <taxon>lamiids</taxon>
        <taxon>Gentianales</taxon>
        <taxon>Rubiaceae</taxon>
        <taxon>Cinchonoideae</taxon>
        <taxon>Cinchoneae</taxon>
        <taxon>Cinchona</taxon>
    </lineage>
</organism>
<feature type="compositionally biased region" description="Basic and acidic residues" evidence="1">
    <location>
        <begin position="487"/>
        <end position="499"/>
    </location>
</feature>
<evidence type="ECO:0000313" key="3">
    <source>
        <dbReference type="Proteomes" id="UP001630127"/>
    </source>
</evidence>
<feature type="compositionally biased region" description="Basic and acidic residues" evidence="1">
    <location>
        <begin position="1024"/>
        <end position="1033"/>
    </location>
</feature>
<feature type="region of interest" description="Disordered" evidence="1">
    <location>
        <begin position="865"/>
        <end position="1262"/>
    </location>
</feature>
<feature type="region of interest" description="Disordered" evidence="1">
    <location>
        <begin position="817"/>
        <end position="838"/>
    </location>
</feature>
<feature type="compositionally biased region" description="Polar residues" evidence="1">
    <location>
        <begin position="246"/>
        <end position="259"/>
    </location>
</feature>
<feature type="region of interest" description="Disordered" evidence="1">
    <location>
        <begin position="440"/>
        <end position="513"/>
    </location>
</feature>
<evidence type="ECO:0000313" key="2">
    <source>
        <dbReference type="EMBL" id="KAL3501076.1"/>
    </source>
</evidence>
<evidence type="ECO:0000256" key="1">
    <source>
        <dbReference type="SAM" id="MobiDB-lite"/>
    </source>
</evidence>
<proteinExistence type="predicted"/>
<accession>A0ABD2Y222</accession>
<protein>
    <submittedName>
        <fullName evidence="2">Uncharacterized protein</fullName>
    </submittedName>
</protein>
<feature type="compositionally biased region" description="Polar residues" evidence="1">
    <location>
        <begin position="1107"/>
        <end position="1136"/>
    </location>
</feature>
<comment type="caution">
    <text evidence="2">The sequence shown here is derived from an EMBL/GenBank/DDBJ whole genome shotgun (WGS) entry which is preliminary data.</text>
</comment>
<sequence length="1262" mass="137072">MAKRRREKVSDGPITAEEECYTAFIDTSLGTHLATIIYSSDTVFDLKKKIECEHSQLFPRIGEIKVLSLQVKQKGHFYHLPDSMLVFSAYGGSKDTKRHKFLFVDASSSEEHDREQHSGDPNTLGHFGLLQLENCPHVNEHNLLLDDPSKAVSFVRGSASGKMPSAVQASPRNINGEISKAIEMEVSPIDDDCQRELSSDITRKSGHRVRKQSLLEHVKHIQLESLEPLFTESGHTAKKRKPEHSANAQSDSVVKANNTSSRSKRSSSDHEIVNINTESSLVDAGKSFPSTREVRQKEFSKDVYRTSSSDIYKIAKSGAPTSQSEPAAEKFHKVGSEELIGDNSDTSSMKLQSTNVNNFASLKVTSQAHDENIRLDSLDSVANQTDRKGKMEMALNHDHQIMPSERCKFFDEDDADGTSKESILMPKLIVTSGPIEILTSDVTKRRKSKKRKKKSAKEKASSMQTDSVGEQTNKAGANSSDVPNLNDEDHVRDNIDKNESMLPPTETDETNKVEEERCLSANQGLQGKTSECFKPTDRGEAEVSAREAVISTNVLGSNEAMEVSNSPDKKRKKQKTKTSAAKVQDISGTDHDVSTTVGISLPLQAVSFNNQINDYSTKGESNVARMETDQTTAIAGDRGLSVEHETDVPLPTGYKSLNPDVDNSATNAMLPDAKDVKSSSRRKKKGTTKSAIIDQDGSGTELANTLYGFSAVTDSPANNVADETKNPQRILSQNVWTEASKDESLGGSASGAHVDGDEVTHEAVLLPSIEIYGSQENGGDVCEIVREVLENNRSQIDTGIHDLPVEGQTNELPVLELDQSGGQKENDRSVNKKAKKKKRKNLSTAAEIISSSEIKGPNIVAEELTTSGVKSRGPDKPFSATKTSGLAERTQIKSTTSDLEFEKNAGIESNSSNPKHARKDASPSGVPLKESPETEIDNENNIETAKGEEEGINFRHYFVPGQHQTEVTSVKVKEKSQSLKPKKKKEKHNVVCKSDLNLSENHENENKSDGKNVDDNQVEESASSDEHNRDLLRGKKSSKAPEDGVEAPSSKAFMKDGGVKTLPKPLKLAVANGNGSTGRTVRAWLEENKGSLTAPSSGSSSKGSKKVVQNTSKRMQKSSFNRNAGDVLNNSGQEKSLLTAPRSIFRDFSSESSGDENKIANSDASTRTPSDSSSSSGYSVGESELSQVSKRNGSDTATTKGGGGNNILNSKFSGPGQMTMDMVLRSSSRFKKAKLSASQSRAQAGVTESHPVDFVPDSQANP</sequence>
<gene>
    <name evidence="2" type="ORF">ACH5RR_035525</name>
</gene>
<feature type="compositionally biased region" description="Polar residues" evidence="1">
    <location>
        <begin position="1187"/>
        <end position="1199"/>
    </location>
</feature>
<dbReference type="Proteomes" id="UP001630127">
    <property type="component" value="Unassembled WGS sequence"/>
</dbReference>
<feature type="compositionally biased region" description="Basic residues" evidence="1">
    <location>
        <begin position="444"/>
        <end position="456"/>
    </location>
</feature>
<dbReference type="AlphaFoldDB" id="A0ABD2Y222"/>
<feature type="region of interest" description="Disordered" evidence="1">
    <location>
        <begin position="650"/>
        <end position="693"/>
    </location>
</feature>
<feature type="compositionally biased region" description="Basic and acidic residues" evidence="1">
    <location>
        <begin position="1000"/>
        <end position="1014"/>
    </location>
</feature>
<dbReference type="EMBL" id="JBJUIK010000015">
    <property type="protein sequence ID" value="KAL3501076.1"/>
    <property type="molecule type" value="Genomic_DNA"/>
</dbReference>
<keyword evidence="3" id="KW-1185">Reference proteome</keyword>
<feature type="region of interest" description="Disordered" evidence="1">
    <location>
        <begin position="234"/>
        <end position="273"/>
    </location>
</feature>
<feature type="compositionally biased region" description="Low complexity" evidence="1">
    <location>
        <begin position="1162"/>
        <end position="1186"/>
    </location>
</feature>
<feature type="compositionally biased region" description="Polar residues" evidence="1">
    <location>
        <begin position="463"/>
        <end position="483"/>
    </location>
</feature>
<feature type="region of interest" description="Disordered" evidence="1">
    <location>
        <begin position="557"/>
        <end position="587"/>
    </location>
</feature>
<name>A0ABD2Y222_9GENT</name>
<reference evidence="2 3" key="1">
    <citation type="submission" date="2024-11" db="EMBL/GenBank/DDBJ databases">
        <title>A near-complete genome assembly of Cinchona calisaya.</title>
        <authorList>
            <person name="Lian D.C."/>
            <person name="Zhao X.W."/>
            <person name="Wei L."/>
        </authorList>
    </citation>
    <scope>NUCLEOTIDE SEQUENCE [LARGE SCALE GENOMIC DNA]</scope>
    <source>
        <tissue evidence="2">Nenye</tissue>
    </source>
</reference>